<dbReference type="Pfam" id="PF00501">
    <property type="entry name" value="AMP-binding"/>
    <property type="match status" value="1"/>
</dbReference>
<evidence type="ECO:0000256" key="2">
    <source>
        <dbReference type="ARBA" id="ARBA00022553"/>
    </source>
</evidence>
<dbReference type="SUPFAM" id="SSF56801">
    <property type="entry name" value="Acetyl-CoA synthetase-like"/>
    <property type="match status" value="1"/>
</dbReference>
<dbReference type="InterPro" id="IPR042099">
    <property type="entry name" value="ANL_N_sf"/>
</dbReference>
<evidence type="ECO:0000313" key="5">
    <source>
        <dbReference type="Proteomes" id="UP001196413"/>
    </source>
</evidence>
<dbReference type="SUPFAM" id="SSF52777">
    <property type="entry name" value="CoA-dependent acyltransferases"/>
    <property type="match status" value="2"/>
</dbReference>
<dbReference type="Pfam" id="PF00550">
    <property type="entry name" value="PP-binding"/>
    <property type="match status" value="1"/>
</dbReference>
<dbReference type="InterPro" id="IPR023213">
    <property type="entry name" value="CAT-like_dom_sf"/>
</dbReference>
<name>A0AAD5QVR7_PARTN</name>
<dbReference type="PANTHER" id="PTHR45527:SF1">
    <property type="entry name" value="FATTY ACID SYNTHASE"/>
    <property type="match status" value="1"/>
</dbReference>
<organism evidence="4 5">
    <name type="scientific">Parelaphostrongylus tenuis</name>
    <name type="common">Meningeal worm</name>
    <dbReference type="NCBI Taxonomy" id="148309"/>
    <lineage>
        <taxon>Eukaryota</taxon>
        <taxon>Metazoa</taxon>
        <taxon>Ecdysozoa</taxon>
        <taxon>Nematoda</taxon>
        <taxon>Chromadorea</taxon>
        <taxon>Rhabditida</taxon>
        <taxon>Rhabditina</taxon>
        <taxon>Rhabditomorpha</taxon>
        <taxon>Strongyloidea</taxon>
        <taxon>Metastrongylidae</taxon>
        <taxon>Parelaphostrongylus</taxon>
    </lineage>
</organism>
<dbReference type="GO" id="GO:0005737">
    <property type="term" value="C:cytoplasm"/>
    <property type="evidence" value="ECO:0007669"/>
    <property type="project" value="TreeGrafter"/>
</dbReference>
<dbReference type="PROSITE" id="PS50075">
    <property type="entry name" value="CARRIER"/>
    <property type="match status" value="1"/>
</dbReference>
<keyword evidence="5" id="KW-1185">Reference proteome</keyword>
<evidence type="ECO:0000259" key="3">
    <source>
        <dbReference type="PROSITE" id="PS50075"/>
    </source>
</evidence>
<gene>
    <name evidence="4" type="ORF">KIN20_024117</name>
</gene>
<dbReference type="PANTHER" id="PTHR45527">
    <property type="entry name" value="NONRIBOSOMAL PEPTIDE SYNTHETASE"/>
    <property type="match status" value="1"/>
</dbReference>
<dbReference type="Proteomes" id="UP001196413">
    <property type="component" value="Unassembled WGS sequence"/>
</dbReference>
<dbReference type="Gene3D" id="3.30.559.30">
    <property type="entry name" value="Nonribosomal peptide synthetase, condensation domain"/>
    <property type="match status" value="1"/>
</dbReference>
<dbReference type="InterPro" id="IPR036736">
    <property type="entry name" value="ACP-like_sf"/>
</dbReference>
<keyword evidence="1" id="KW-0596">Phosphopantetheine</keyword>
<proteinExistence type="predicted"/>
<dbReference type="Gene3D" id="3.40.50.12780">
    <property type="entry name" value="N-terminal domain of ligase-like"/>
    <property type="match status" value="1"/>
</dbReference>
<dbReference type="AlphaFoldDB" id="A0AAD5QVR7"/>
<dbReference type="InterPro" id="IPR009081">
    <property type="entry name" value="PP-bd_ACP"/>
</dbReference>
<dbReference type="Pfam" id="PF00668">
    <property type="entry name" value="Condensation"/>
    <property type="match status" value="1"/>
</dbReference>
<dbReference type="EMBL" id="JAHQIW010004874">
    <property type="protein sequence ID" value="KAJ1364105.1"/>
    <property type="molecule type" value="Genomic_DNA"/>
</dbReference>
<evidence type="ECO:0000256" key="1">
    <source>
        <dbReference type="ARBA" id="ARBA00022450"/>
    </source>
</evidence>
<feature type="domain" description="Carrier" evidence="3">
    <location>
        <begin position="79"/>
        <end position="156"/>
    </location>
</feature>
<dbReference type="GO" id="GO:0044550">
    <property type="term" value="P:secondary metabolite biosynthetic process"/>
    <property type="evidence" value="ECO:0007669"/>
    <property type="project" value="TreeGrafter"/>
</dbReference>
<dbReference type="GO" id="GO:0043041">
    <property type="term" value="P:amino acid activation for nonribosomal peptide biosynthetic process"/>
    <property type="evidence" value="ECO:0007669"/>
    <property type="project" value="TreeGrafter"/>
</dbReference>
<reference evidence="4" key="1">
    <citation type="submission" date="2021-06" db="EMBL/GenBank/DDBJ databases">
        <title>Parelaphostrongylus tenuis whole genome reference sequence.</title>
        <authorList>
            <person name="Garwood T.J."/>
            <person name="Larsen P.A."/>
            <person name="Fountain-Jones N.M."/>
            <person name="Garbe J.R."/>
            <person name="Macchietto M.G."/>
            <person name="Kania S.A."/>
            <person name="Gerhold R.W."/>
            <person name="Richards J.E."/>
            <person name="Wolf T.M."/>
        </authorList>
    </citation>
    <scope>NUCLEOTIDE SEQUENCE</scope>
    <source>
        <strain evidence="4">MNPRO001-30</strain>
        <tissue evidence="4">Meninges</tissue>
    </source>
</reference>
<comment type="caution">
    <text evidence="4">The sequence shown here is derived from an EMBL/GenBank/DDBJ whole genome shotgun (WGS) entry which is preliminary data.</text>
</comment>
<dbReference type="GO" id="GO:0031177">
    <property type="term" value="F:phosphopantetheine binding"/>
    <property type="evidence" value="ECO:0007669"/>
    <property type="project" value="TreeGrafter"/>
</dbReference>
<evidence type="ECO:0000313" key="4">
    <source>
        <dbReference type="EMBL" id="KAJ1364105.1"/>
    </source>
</evidence>
<dbReference type="Gene3D" id="1.10.1200.10">
    <property type="entry name" value="ACP-like"/>
    <property type="match status" value="1"/>
</dbReference>
<dbReference type="Gene3D" id="3.30.559.10">
    <property type="entry name" value="Chloramphenicol acetyltransferase-like domain"/>
    <property type="match status" value="1"/>
</dbReference>
<protein>
    <recommendedName>
        <fullName evidence="3">Carrier domain-containing protein</fullName>
    </recommendedName>
</protein>
<dbReference type="InterPro" id="IPR020845">
    <property type="entry name" value="AMP-binding_CS"/>
</dbReference>
<dbReference type="InterPro" id="IPR000873">
    <property type="entry name" value="AMP-dep_synth/lig_dom"/>
</dbReference>
<accession>A0AAD5QVR7</accession>
<dbReference type="InterPro" id="IPR001242">
    <property type="entry name" value="Condensation_dom"/>
</dbReference>
<sequence>MVIAEMLEVFVGLNLPISSIEQINHPVIFFGSMKLLFNQTVGNVTIEIYNHFDILSGKWTNIRLQDKSSKSIKGETNKAVASGSESATLKCMLKIGIDCSEENRHETFTSMGLDSLKMAELEMALQADYPDYRIPTGIVFRCPTIAEMDAYLLSRADVIDINKDVTVYSYDVPLSSQQKRLLFMNELDPATKAQFNEILAFSMNHRNFNERRLLVAMNSVIMRHMILRTNYTAESQRIHSGSESFLAILKCDVGLEEFVSHPIDISKCCVQFCISQLDDRIVICLVVHHIAIDGHSISIIAQEMEAFYSGTQPQITNPRQYIDYCALTANLDYSRKLEEWSKKLQGREFQLFPTDKSRGNGKSRNGAALQRRLTNKLQVTLKKIRKLSNCTNFCVFAAIYKFLIYKITGIADFPIGFSSSLREKEYWATVGCFVNTTPFLEAINPLMTVAEYIASISSAISETRRIDVPLDVLVSHLNIERDNEILPIFQILLVMDNIKAPSPNQDIVLLDLVNRFVKYEQTWYFQDNGTTLDIRVEYNSNLFRAETMSDLLDRFLYILDDFGNKSPDRLLKNITITTKSELKSIVGTNIANRSDFPKTTIPQIFQKSLHSNSSIIFKKFRINYSELDEKSSHMATHIYKVYCNHYGELPSRDRCVAIYMSRCPELLMTILAIWKIGLTAVPISLDWPAERTIRTLEVFENPILIKSNFELLENTSGHEIFPVITTRNVQLPMSKWRNMTDLHDVAYITCTSGTTGRPKAVCTEFCGHSNLAAAYTRTLFIHEKSHTYQVVNYSFDIFFADLSKTLVNGATMTLADGLIPNLEEMNGITNAYIMPAYLSSLPTADIISLNFLESIQFGGETIQTLALRHLLEGDFSIYQEYGVTEQTVYTNCSRMKVRSEISEIGNPYSNLYTVMRDPDSQLLPAKYQGIHYLGGCGLTRGYYNDSKLTAFVTQKGLFGKEFRTGDIVKSENGRLHFVGRDDLQVKIRGKRIELLEASFFNNHIAFKHSYAAVLDPVSDWSTRRCRGEHCRSR</sequence>
<keyword evidence="2" id="KW-0597">Phosphoprotein</keyword>
<dbReference type="PROSITE" id="PS00455">
    <property type="entry name" value="AMP_BINDING"/>
    <property type="match status" value="1"/>
</dbReference>
<dbReference type="SUPFAM" id="SSF47336">
    <property type="entry name" value="ACP-like"/>
    <property type="match status" value="1"/>
</dbReference>
<dbReference type="GO" id="GO:0003824">
    <property type="term" value="F:catalytic activity"/>
    <property type="evidence" value="ECO:0007669"/>
    <property type="project" value="InterPro"/>
</dbReference>